<keyword evidence="1" id="KW-0723">Serine/threonine-protein kinase</keyword>
<dbReference type="SMART" id="SM00220">
    <property type="entry name" value="S_TKc"/>
    <property type="match status" value="1"/>
</dbReference>
<dbReference type="GO" id="GO:0004674">
    <property type="term" value="F:protein serine/threonine kinase activity"/>
    <property type="evidence" value="ECO:0007669"/>
    <property type="project" value="UniProtKB-KW"/>
</dbReference>
<proteinExistence type="predicted"/>
<dbReference type="Pfam" id="PF00069">
    <property type="entry name" value="Pkinase"/>
    <property type="match status" value="1"/>
</dbReference>
<comment type="caution">
    <text evidence="7">The sequence shown here is derived from an EMBL/GenBank/DDBJ whole genome shotgun (WGS) entry which is preliminary data.</text>
</comment>
<feature type="domain" description="Protein kinase" evidence="6">
    <location>
        <begin position="25"/>
        <end position="310"/>
    </location>
</feature>
<dbReference type="EMBL" id="CAJZBQ010000057">
    <property type="protein sequence ID" value="CAG9333634.1"/>
    <property type="molecule type" value="Genomic_DNA"/>
</dbReference>
<reference evidence="7" key="1">
    <citation type="submission" date="2021-09" db="EMBL/GenBank/DDBJ databases">
        <authorList>
            <consortium name="AG Swart"/>
            <person name="Singh M."/>
            <person name="Singh A."/>
            <person name="Seah K."/>
            <person name="Emmerich C."/>
        </authorList>
    </citation>
    <scope>NUCLEOTIDE SEQUENCE</scope>
    <source>
        <strain evidence="7">ATCC30299</strain>
    </source>
</reference>
<organism evidence="7 8">
    <name type="scientific">Blepharisma stoltei</name>
    <dbReference type="NCBI Taxonomy" id="1481888"/>
    <lineage>
        <taxon>Eukaryota</taxon>
        <taxon>Sar</taxon>
        <taxon>Alveolata</taxon>
        <taxon>Ciliophora</taxon>
        <taxon>Postciliodesmatophora</taxon>
        <taxon>Heterotrichea</taxon>
        <taxon>Heterotrichida</taxon>
        <taxon>Blepharismidae</taxon>
        <taxon>Blepharisma</taxon>
    </lineage>
</organism>
<evidence type="ECO:0000313" key="8">
    <source>
        <dbReference type="Proteomes" id="UP001162131"/>
    </source>
</evidence>
<name>A0AAU9K560_9CILI</name>
<evidence type="ECO:0000259" key="6">
    <source>
        <dbReference type="PROSITE" id="PS50011"/>
    </source>
</evidence>
<keyword evidence="3" id="KW-0547">Nucleotide-binding</keyword>
<dbReference type="FunFam" id="1.10.510.10:FF:000624">
    <property type="entry name" value="Mitogen-activated protein kinase"/>
    <property type="match status" value="1"/>
</dbReference>
<dbReference type="InterPro" id="IPR011009">
    <property type="entry name" value="Kinase-like_dom_sf"/>
</dbReference>
<accession>A0AAU9K560</accession>
<gene>
    <name evidence="7" type="ORF">BSTOLATCC_MIC59451</name>
</gene>
<dbReference type="SUPFAM" id="SSF56112">
    <property type="entry name" value="Protein kinase-like (PK-like)"/>
    <property type="match status" value="1"/>
</dbReference>
<dbReference type="InterPro" id="IPR000719">
    <property type="entry name" value="Prot_kinase_dom"/>
</dbReference>
<dbReference type="Gene3D" id="1.10.510.10">
    <property type="entry name" value="Transferase(Phosphotransferase) domain 1"/>
    <property type="match status" value="1"/>
</dbReference>
<evidence type="ECO:0000256" key="5">
    <source>
        <dbReference type="ARBA" id="ARBA00022840"/>
    </source>
</evidence>
<dbReference type="PROSITE" id="PS50011">
    <property type="entry name" value="PROTEIN_KINASE_DOM"/>
    <property type="match status" value="1"/>
</dbReference>
<protein>
    <recommendedName>
        <fullName evidence="6">Protein kinase domain-containing protein</fullName>
    </recommendedName>
</protein>
<evidence type="ECO:0000313" key="7">
    <source>
        <dbReference type="EMBL" id="CAG9333634.1"/>
    </source>
</evidence>
<dbReference type="Gene3D" id="3.30.200.20">
    <property type="entry name" value="Phosphorylase Kinase, domain 1"/>
    <property type="match status" value="1"/>
</dbReference>
<evidence type="ECO:0000256" key="3">
    <source>
        <dbReference type="ARBA" id="ARBA00022741"/>
    </source>
</evidence>
<evidence type="ECO:0000256" key="1">
    <source>
        <dbReference type="ARBA" id="ARBA00022527"/>
    </source>
</evidence>
<keyword evidence="4" id="KW-0418">Kinase</keyword>
<evidence type="ECO:0000256" key="4">
    <source>
        <dbReference type="ARBA" id="ARBA00022777"/>
    </source>
</evidence>
<keyword evidence="8" id="KW-1185">Reference proteome</keyword>
<keyword evidence="5" id="KW-0067">ATP-binding</keyword>
<dbReference type="AlphaFoldDB" id="A0AAU9K560"/>
<dbReference type="GO" id="GO:0005524">
    <property type="term" value="F:ATP binding"/>
    <property type="evidence" value="ECO:0007669"/>
    <property type="project" value="UniProtKB-KW"/>
</dbReference>
<dbReference type="InterPro" id="IPR050117">
    <property type="entry name" value="MAPK"/>
</dbReference>
<evidence type="ECO:0000256" key="2">
    <source>
        <dbReference type="ARBA" id="ARBA00022679"/>
    </source>
</evidence>
<dbReference type="Proteomes" id="UP001162131">
    <property type="component" value="Unassembled WGS sequence"/>
</dbReference>
<dbReference type="PANTHER" id="PTHR24055">
    <property type="entry name" value="MITOGEN-ACTIVATED PROTEIN KINASE"/>
    <property type="match status" value="1"/>
</dbReference>
<sequence length="353" mass="40777">MEETVPEGKTKFTAGDSTFIIDNRYEFLKYMGRNAWGFAISAMDHKINTRVLIHKISREDSLNKAKNILREIKLLNFFDHEDIIKLYNIELYPDTRNYNEIYMVTDFMEADLSQLIYSEVELTNEHVQCIMYQLLRGVLYMHSADIFNLDLNPHNVWLDSSCDLKICGLKLAKDCRKVVKIDEWICPIWYRSPELILGCPALTKNVDIWSCGCIFAELLGRSPLFPSSDSVDILQRITQLLGSIAPDDIFFITNTAAEAYIANLPDQQKASWSSLYPNADPLALDLLDKMIVINPEKRWAASHCLEHPYFKDLHDIEDEPLAGESFNWDFENCELSIDSVKNLVYEEASKFHH</sequence>
<keyword evidence="2" id="KW-0808">Transferase</keyword>